<evidence type="ECO:0000313" key="3">
    <source>
        <dbReference type="Proteomes" id="UP000176204"/>
    </source>
</evidence>
<keyword evidence="3" id="KW-1185">Reference proteome</keyword>
<name>A0A1H6KE87_9BACT</name>
<gene>
    <name evidence="2" type="ORF">PYTT_0345</name>
</gene>
<dbReference type="SUPFAM" id="SSF53474">
    <property type="entry name" value="alpha/beta-Hydrolases"/>
    <property type="match status" value="1"/>
</dbReference>
<dbReference type="PANTHER" id="PTHR12277">
    <property type="entry name" value="ALPHA/BETA HYDROLASE DOMAIN-CONTAINING PROTEIN"/>
    <property type="match status" value="1"/>
</dbReference>
<evidence type="ECO:0000259" key="1">
    <source>
        <dbReference type="Pfam" id="PF00561"/>
    </source>
</evidence>
<dbReference type="Proteomes" id="UP000176204">
    <property type="component" value="Chromosome I"/>
</dbReference>
<dbReference type="AlphaFoldDB" id="A0A1H6KE87"/>
<dbReference type="Pfam" id="PF00561">
    <property type="entry name" value="Abhydrolase_1"/>
    <property type="match status" value="1"/>
</dbReference>
<accession>A0A1H6KE87</accession>
<reference evidence="3" key="1">
    <citation type="submission" date="2016-09" db="EMBL/GenBank/DDBJ databases">
        <authorList>
            <person name="Koehorst J."/>
        </authorList>
    </citation>
    <scope>NUCLEOTIDE SEQUENCE [LARGE SCALE GENOMIC DNA]</scope>
</reference>
<dbReference type="GO" id="GO:0016787">
    <property type="term" value="F:hydrolase activity"/>
    <property type="evidence" value="ECO:0007669"/>
    <property type="project" value="UniProtKB-KW"/>
</dbReference>
<dbReference type="STRING" id="1679444.PYTT_0345"/>
<dbReference type="InterPro" id="IPR000073">
    <property type="entry name" value="AB_hydrolase_1"/>
</dbReference>
<evidence type="ECO:0000313" key="2">
    <source>
        <dbReference type="EMBL" id="SEH73760.1"/>
    </source>
</evidence>
<feature type="domain" description="AB hydrolase-1" evidence="1">
    <location>
        <begin position="68"/>
        <end position="175"/>
    </location>
</feature>
<dbReference type="EMBL" id="LT629973">
    <property type="protein sequence ID" value="SEH73760.1"/>
    <property type="molecule type" value="Genomic_DNA"/>
</dbReference>
<keyword evidence="2" id="KW-0378">Hydrolase</keyword>
<sequence length="261" mass="27871">MACAGTTLLLSSGVAACSSVDSLVYPGTGSDSVEATDAMAKKYRKYAKEVSVDGVTLRGWMIERPGKPLLIFYGGNAMNLATVLPTAERDKQHATLLMNYRGYGGSEGKPSEKALVQDAVYLLDKVCRETKRKPGDVVLVGQSLGSGVAVQVAAQRPVGKLVLLVPFDSIEAVARGMAPGFLVDWALNDTYRSDKFAPKVKCPVTIIAATHDSVVPIAHARKLAASFGRSVKWVEFPCGHNGLWKQKGFLPVYGKACALPK</sequence>
<dbReference type="Gene3D" id="3.40.50.1820">
    <property type="entry name" value="alpha/beta hydrolase"/>
    <property type="match status" value="1"/>
</dbReference>
<protein>
    <submittedName>
        <fullName evidence="2">Alpha/beta hydrolase fold</fullName>
    </submittedName>
</protein>
<dbReference type="PANTHER" id="PTHR12277:SF81">
    <property type="entry name" value="PROTEIN ABHD13"/>
    <property type="match status" value="1"/>
</dbReference>
<dbReference type="InterPro" id="IPR029058">
    <property type="entry name" value="AB_hydrolase_fold"/>
</dbReference>
<proteinExistence type="predicted"/>
<organism evidence="2 3">
    <name type="scientific">Akkermansia glycaniphila</name>
    <dbReference type="NCBI Taxonomy" id="1679444"/>
    <lineage>
        <taxon>Bacteria</taxon>
        <taxon>Pseudomonadati</taxon>
        <taxon>Verrucomicrobiota</taxon>
        <taxon>Verrucomicrobiia</taxon>
        <taxon>Verrucomicrobiales</taxon>
        <taxon>Akkermansiaceae</taxon>
        <taxon>Akkermansia</taxon>
    </lineage>
</organism>
<dbReference type="KEGG" id="agl:PYTT_0345"/>